<protein>
    <submittedName>
        <fullName evidence="2">Uncharacterized protein</fullName>
    </submittedName>
</protein>
<organism evidence="2 3">
    <name type="scientific">Allokutzneria albata</name>
    <name type="common">Kibdelosporangium albatum</name>
    <dbReference type="NCBI Taxonomy" id="211114"/>
    <lineage>
        <taxon>Bacteria</taxon>
        <taxon>Bacillati</taxon>
        <taxon>Actinomycetota</taxon>
        <taxon>Actinomycetes</taxon>
        <taxon>Pseudonocardiales</taxon>
        <taxon>Pseudonocardiaceae</taxon>
        <taxon>Allokutzneria</taxon>
    </lineage>
</organism>
<evidence type="ECO:0000256" key="1">
    <source>
        <dbReference type="SAM" id="MobiDB-lite"/>
    </source>
</evidence>
<keyword evidence="3" id="KW-1185">Reference proteome</keyword>
<dbReference type="AlphaFoldDB" id="A0A1H0D0W5"/>
<dbReference type="Proteomes" id="UP000183376">
    <property type="component" value="Chromosome I"/>
</dbReference>
<sequence>MFNRLLLILPVAALVLSGCGDEPQPAGGAAPEATTAAPTSAPASSKAKPGVDAKGDVKIISCTPNAWTQDVTIEVTNSSAEAAKYVVGIDISGPDGKPTSDARFVDNRIEPGKTVTEKIPGGTPIKGAITCAVGEARRLPAQ</sequence>
<dbReference type="PROSITE" id="PS51257">
    <property type="entry name" value="PROKAR_LIPOPROTEIN"/>
    <property type="match status" value="1"/>
</dbReference>
<accession>A0A1H0D0W5</accession>
<gene>
    <name evidence="2" type="ORF">SAMN04489726_7528</name>
</gene>
<proteinExistence type="predicted"/>
<evidence type="ECO:0000313" key="3">
    <source>
        <dbReference type="Proteomes" id="UP000183376"/>
    </source>
</evidence>
<dbReference type="EMBL" id="LT629701">
    <property type="protein sequence ID" value="SDN63810.1"/>
    <property type="molecule type" value="Genomic_DNA"/>
</dbReference>
<feature type="compositionally biased region" description="Low complexity" evidence="1">
    <location>
        <begin position="25"/>
        <end position="48"/>
    </location>
</feature>
<dbReference type="eggNOG" id="ENOG503245G">
    <property type="taxonomic scope" value="Bacteria"/>
</dbReference>
<feature type="region of interest" description="Disordered" evidence="1">
    <location>
        <begin position="21"/>
        <end position="52"/>
    </location>
</feature>
<name>A0A1H0D0W5_ALLAB</name>
<reference evidence="2 3" key="1">
    <citation type="submission" date="2016-10" db="EMBL/GenBank/DDBJ databases">
        <authorList>
            <person name="de Groot N.N."/>
        </authorList>
    </citation>
    <scope>NUCLEOTIDE SEQUENCE [LARGE SCALE GENOMIC DNA]</scope>
    <source>
        <strain evidence="2 3">DSM 44149</strain>
    </source>
</reference>
<evidence type="ECO:0000313" key="2">
    <source>
        <dbReference type="EMBL" id="SDN63810.1"/>
    </source>
</evidence>
<dbReference type="RefSeq" id="WP_231950545.1">
    <property type="nucleotide sequence ID" value="NZ_JOEF01000004.1"/>
</dbReference>